<feature type="region of interest" description="Disordered" evidence="10">
    <location>
        <begin position="66"/>
        <end position="106"/>
    </location>
</feature>
<evidence type="ECO:0000256" key="7">
    <source>
        <dbReference type="ARBA" id="ARBA00023163"/>
    </source>
</evidence>
<evidence type="ECO:0000256" key="3">
    <source>
        <dbReference type="ARBA" id="ARBA00022737"/>
    </source>
</evidence>
<dbReference type="AlphaFoldDB" id="A0A498JM35"/>
<dbReference type="PANTHER" id="PTHR26374:SF471">
    <property type="entry name" value="OS03G0279700 PROTEIN"/>
    <property type="match status" value="1"/>
</dbReference>
<evidence type="ECO:0000256" key="9">
    <source>
        <dbReference type="PROSITE-ProRule" id="PRU00042"/>
    </source>
</evidence>
<dbReference type="InterPro" id="IPR036236">
    <property type="entry name" value="Znf_C2H2_sf"/>
</dbReference>
<comment type="subcellular location">
    <subcellularLocation>
        <location evidence="1">Nucleus</location>
    </subcellularLocation>
</comment>
<evidence type="ECO:0000256" key="5">
    <source>
        <dbReference type="ARBA" id="ARBA00022833"/>
    </source>
</evidence>
<evidence type="ECO:0000256" key="8">
    <source>
        <dbReference type="ARBA" id="ARBA00023242"/>
    </source>
</evidence>
<dbReference type="Proteomes" id="UP000290289">
    <property type="component" value="Chromosome 7"/>
</dbReference>
<dbReference type="PANTHER" id="PTHR26374">
    <property type="entry name" value="ZINC FINGER PROTEIN ZAT5"/>
    <property type="match status" value="1"/>
</dbReference>
<name>A0A498JM35_MALDO</name>
<keyword evidence="2" id="KW-0479">Metal-binding</keyword>
<keyword evidence="13" id="KW-1185">Reference proteome</keyword>
<evidence type="ECO:0000256" key="10">
    <source>
        <dbReference type="SAM" id="MobiDB-lite"/>
    </source>
</evidence>
<keyword evidence="3" id="KW-0677">Repeat</keyword>
<keyword evidence="4 9" id="KW-0863">Zinc-finger</keyword>
<feature type="compositionally biased region" description="Low complexity" evidence="10">
    <location>
        <begin position="83"/>
        <end position="94"/>
    </location>
</feature>
<evidence type="ECO:0000313" key="13">
    <source>
        <dbReference type="Proteomes" id="UP000290289"/>
    </source>
</evidence>
<evidence type="ECO:0000256" key="2">
    <source>
        <dbReference type="ARBA" id="ARBA00022723"/>
    </source>
</evidence>
<dbReference type="InterPro" id="IPR013087">
    <property type="entry name" value="Znf_C2H2_type"/>
</dbReference>
<comment type="caution">
    <text evidence="12">The sequence shown here is derived from an EMBL/GenBank/DDBJ whole genome shotgun (WGS) entry which is preliminary data.</text>
</comment>
<evidence type="ECO:0000313" key="12">
    <source>
        <dbReference type="EMBL" id="RXH94371.1"/>
    </source>
</evidence>
<dbReference type="SUPFAM" id="SSF57667">
    <property type="entry name" value="beta-beta-alpha zinc fingers"/>
    <property type="match status" value="1"/>
</dbReference>
<feature type="domain" description="C2H2-type" evidence="11">
    <location>
        <begin position="50"/>
        <end position="77"/>
    </location>
</feature>
<accession>A0A498JM35</accession>
<gene>
    <name evidence="12" type="ORF">DVH24_024055</name>
</gene>
<dbReference type="STRING" id="3750.A0A498JM35"/>
<keyword evidence="6" id="KW-0805">Transcription regulation</keyword>
<evidence type="ECO:0000259" key="11">
    <source>
        <dbReference type="PROSITE" id="PS50157"/>
    </source>
</evidence>
<sequence length="195" mass="21779">MKRSIADVEELDHGLTMANCLMLLSRGINNNDTQHDSFSASPTLIPSRVFECKTCNRQFPSFQVLGGHRASHKKPRLTGPSGDGNSNSSDQSPSKGVTTKAQDARVQHMWPRGRRWGGHMRRHGAALRSSNTSSNIHDRLFEFDESESSACATVGELCLDLNLTPLENDLEILRSSTCWVFLIIYRDDRCVNSFL</sequence>
<dbReference type="Pfam" id="PF13912">
    <property type="entry name" value="zf-C2H2_6"/>
    <property type="match status" value="1"/>
</dbReference>
<evidence type="ECO:0000256" key="6">
    <source>
        <dbReference type="ARBA" id="ARBA00023015"/>
    </source>
</evidence>
<evidence type="ECO:0000256" key="1">
    <source>
        <dbReference type="ARBA" id="ARBA00004123"/>
    </source>
</evidence>
<dbReference type="PROSITE" id="PS50157">
    <property type="entry name" value="ZINC_FINGER_C2H2_2"/>
    <property type="match status" value="1"/>
</dbReference>
<keyword evidence="7" id="KW-0804">Transcription</keyword>
<dbReference type="GO" id="GO:0008270">
    <property type="term" value="F:zinc ion binding"/>
    <property type="evidence" value="ECO:0007669"/>
    <property type="project" value="UniProtKB-KW"/>
</dbReference>
<dbReference type="EMBL" id="RDQH01000333">
    <property type="protein sequence ID" value="RXH94371.1"/>
    <property type="molecule type" value="Genomic_DNA"/>
</dbReference>
<keyword evidence="8" id="KW-0539">Nucleus</keyword>
<proteinExistence type="predicted"/>
<evidence type="ECO:0000256" key="4">
    <source>
        <dbReference type="ARBA" id="ARBA00022771"/>
    </source>
</evidence>
<dbReference type="PROSITE" id="PS00028">
    <property type="entry name" value="ZINC_FINGER_C2H2_1"/>
    <property type="match status" value="1"/>
</dbReference>
<organism evidence="12 13">
    <name type="scientific">Malus domestica</name>
    <name type="common">Apple</name>
    <name type="synonym">Pyrus malus</name>
    <dbReference type="NCBI Taxonomy" id="3750"/>
    <lineage>
        <taxon>Eukaryota</taxon>
        <taxon>Viridiplantae</taxon>
        <taxon>Streptophyta</taxon>
        <taxon>Embryophyta</taxon>
        <taxon>Tracheophyta</taxon>
        <taxon>Spermatophyta</taxon>
        <taxon>Magnoliopsida</taxon>
        <taxon>eudicotyledons</taxon>
        <taxon>Gunneridae</taxon>
        <taxon>Pentapetalae</taxon>
        <taxon>rosids</taxon>
        <taxon>fabids</taxon>
        <taxon>Rosales</taxon>
        <taxon>Rosaceae</taxon>
        <taxon>Amygdaloideae</taxon>
        <taxon>Maleae</taxon>
        <taxon>Malus</taxon>
    </lineage>
</organism>
<protein>
    <recommendedName>
        <fullName evidence="11">C2H2-type domain-containing protein</fullName>
    </recommendedName>
</protein>
<keyword evidence="5" id="KW-0862">Zinc</keyword>
<reference evidence="12 13" key="1">
    <citation type="submission" date="2018-10" db="EMBL/GenBank/DDBJ databases">
        <title>A high-quality apple genome assembly.</title>
        <authorList>
            <person name="Hu J."/>
        </authorList>
    </citation>
    <scope>NUCLEOTIDE SEQUENCE [LARGE SCALE GENOMIC DNA]</scope>
    <source>
        <strain evidence="13">cv. HFTH1</strain>
        <tissue evidence="12">Young leaf</tissue>
    </source>
</reference>
<dbReference type="GO" id="GO:0005634">
    <property type="term" value="C:nucleus"/>
    <property type="evidence" value="ECO:0007669"/>
    <property type="project" value="UniProtKB-SubCell"/>
</dbReference>